<keyword evidence="2" id="KW-0862">Zinc</keyword>
<protein>
    <submittedName>
        <fullName evidence="4">Nucleoside deaminase</fullName>
    </submittedName>
</protein>
<keyword evidence="5" id="KW-1185">Reference proteome</keyword>
<dbReference type="AlphaFoldDB" id="A0A4P6MCT7"/>
<name>A0A4P6MCT7_9MOLU</name>
<dbReference type="InterPro" id="IPR058535">
    <property type="entry name" value="MafB19-deam"/>
</dbReference>
<sequence length="161" mass="18446">MENNNQQHIFFMKEALKEAQKAYLKEEVPIGAVAVLNQKIIARAHNNRNTKKLFFGHAEFLALMKAGKKINSRFLNDASLYVTLEPCLMCTGAIIQAGIKNLYYGTSMEKSYSFNDMSSIQNMPFMDKLNIQSGLLAQESMQLLQKFFQEIRIKKNNLLSR</sequence>
<evidence type="ECO:0000313" key="5">
    <source>
        <dbReference type="Proteomes" id="UP000289726"/>
    </source>
</evidence>
<dbReference type="CDD" id="cd01285">
    <property type="entry name" value="nucleoside_deaminase"/>
    <property type="match status" value="1"/>
</dbReference>
<proteinExistence type="predicted"/>
<dbReference type="GO" id="GO:0002100">
    <property type="term" value="P:tRNA wobble adenosine to inosine editing"/>
    <property type="evidence" value="ECO:0007669"/>
    <property type="project" value="InterPro"/>
</dbReference>
<dbReference type="PANTHER" id="PTHR11079">
    <property type="entry name" value="CYTOSINE DEAMINASE FAMILY MEMBER"/>
    <property type="match status" value="1"/>
</dbReference>
<dbReference type="InterPro" id="IPR016192">
    <property type="entry name" value="APOBEC/CMP_deaminase_Zn-bd"/>
</dbReference>
<feature type="domain" description="CMP/dCMP-type deaminase" evidence="3">
    <location>
        <begin position="6"/>
        <end position="122"/>
    </location>
</feature>
<dbReference type="GO" id="GO:0008270">
    <property type="term" value="F:zinc ion binding"/>
    <property type="evidence" value="ECO:0007669"/>
    <property type="project" value="InterPro"/>
</dbReference>
<reference evidence="4 5" key="1">
    <citation type="submission" date="2019-02" db="EMBL/GenBank/DDBJ databases">
        <title>Draft Genome Sequence of Maize Bushy Stunt-like Phytoplasma group 16SrI-B (Aster yellows) in South Africa.</title>
        <authorList>
            <person name="Coetzee B."/>
            <person name="Douglas-Smit N."/>
            <person name="Maree H.J."/>
            <person name="Burger J.T."/>
            <person name="Kruger K."/>
            <person name="Pietersen G."/>
        </authorList>
    </citation>
    <scope>NUCLEOTIDE SEQUENCE [LARGE SCALE GENOMIC DNA]</scope>
    <source>
        <strain evidence="4 5">De Villa</strain>
    </source>
</reference>
<dbReference type="Proteomes" id="UP000289726">
    <property type="component" value="Chromosome"/>
</dbReference>
<dbReference type="SUPFAM" id="SSF53927">
    <property type="entry name" value="Cytidine deaminase-like"/>
    <property type="match status" value="1"/>
</dbReference>
<dbReference type="PROSITE" id="PS00903">
    <property type="entry name" value="CYT_DCMP_DEAMINASES_1"/>
    <property type="match status" value="1"/>
</dbReference>
<dbReference type="GO" id="GO:0052717">
    <property type="term" value="F:tRNA-specific adenosine-34 deaminase activity"/>
    <property type="evidence" value="ECO:0007669"/>
    <property type="project" value="UniProtKB-EC"/>
</dbReference>
<dbReference type="Pfam" id="PF14437">
    <property type="entry name" value="MafB19-deam"/>
    <property type="match status" value="1"/>
</dbReference>
<dbReference type="PROSITE" id="PS51747">
    <property type="entry name" value="CYT_DCMP_DEAMINASES_2"/>
    <property type="match status" value="1"/>
</dbReference>
<keyword evidence="1" id="KW-0479">Metal-binding</keyword>
<organism evidence="4 5">
    <name type="scientific">'Catharanthus roseus' aster yellows phytoplasma</name>
    <dbReference type="NCBI Taxonomy" id="1193712"/>
    <lineage>
        <taxon>Bacteria</taxon>
        <taxon>Bacillati</taxon>
        <taxon>Mycoplasmatota</taxon>
        <taxon>Mollicutes</taxon>
        <taxon>Acholeplasmatales</taxon>
        <taxon>Acholeplasmataceae</taxon>
        <taxon>Candidatus Phytoplasma</taxon>
        <taxon>16SrI (Aster yellows group)</taxon>
    </lineage>
</organism>
<dbReference type="EMBL" id="CP035949">
    <property type="protein sequence ID" value="QBF24053.1"/>
    <property type="molecule type" value="Genomic_DNA"/>
</dbReference>
<dbReference type="InterPro" id="IPR002125">
    <property type="entry name" value="CMP_dCMP_dom"/>
</dbReference>
<dbReference type="Gene3D" id="3.40.140.10">
    <property type="entry name" value="Cytidine Deaminase, domain 2"/>
    <property type="match status" value="1"/>
</dbReference>
<evidence type="ECO:0000256" key="2">
    <source>
        <dbReference type="ARBA" id="ARBA00022833"/>
    </source>
</evidence>
<evidence type="ECO:0000313" key="4">
    <source>
        <dbReference type="EMBL" id="QBF24053.1"/>
    </source>
</evidence>
<evidence type="ECO:0000259" key="3">
    <source>
        <dbReference type="PROSITE" id="PS51747"/>
    </source>
</evidence>
<accession>A0A4P6MCT7</accession>
<evidence type="ECO:0000256" key="1">
    <source>
        <dbReference type="ARBA" id="ARBA00022723"/>
    </source>
</evidence>
<dbReference type="PANTHER" id="PTHR11079:SF202">
    <property type="entry name" value="TRNA-SPECIFIC ADENOSINE DEAMINASE"/>
    <property type="match status" value="1"/>
</dbReference>
<dbReference type="InterPro" id="IPR016193">
    <property type="entry name" value="Cytidine_deaminase-like"/>
</dbReference>
<gene>
    <name evidence="4" type="ORF">EXT02_02585</name>
</gene>